<protein>
    <submittedName>
        <fullName evidence="1">Uncharacterized protein</fullName>
    </submittedName>
</protein>
<gene>
    <name evidence="1" type="ORF">ACA29_06190</name>
</gene>
<dbReference type="Proteomes" id="UP000053881">
    <property type="component" value="Unassembled WGS sequence"/>
</dbReference>
<accession>A0A0Q9Y2M7</accession>
<sequence>MQQHALNAALTLQETYSDVPISEVAVVMVMDTDRQISLLDADPNGPTQYNDVVRYAEKIIKLGGFLAEDTHFTR</sequence>
<dbReference type="EMBL" id="LGPB01000066">
    <property type="protein sequence ID" value="KRG14217.1"/>
    <property type="molecule type" value="Genomic_DNA"/>
</dbReference>
<name>A0A0Q9Y2M7_9BACI</name>
<proteinExistence type="predicted"/>
<reference evidence="1 2" key="1">
    <citation type="submission" date="2015-06" db="EMBL/GenBank/DDBJ databases">
        <title>Genome sequencing project of Bacillus galactosidilyticus PL133.</title>
        <authorList>
            <person name="Gaiero J."/>
            <person name="Nicol R."/>
            <person name="Habash M."/>
        </authorList>
    </citation>
    <scope>NUCLEOTIDE SEQUENCE [LARGE SCALE GENOMIC DNA]</scope>
    <source>
        <strain evidence="1 2">PL133</strain>
    </source>
</reference>
<dbReference type="PATRIC" id="fig|217031.4.peg.2069"/>
<dbReference type="AlphaFoldDB" id="A0A0Q9Y2M7"/>
<organism evidence="1 2">
    <name type="scientific">Lederbergia galactosidilytica</name>
    <dbReference type="NCBI Taxonomy" id="217031"/>
    <lineage>
        <taxon>Bacteria</taxon>
        <taxon>Bacillati</taxon>
        <taxon>Bacillota</taxon>
        <taxon>Bacilli</taxon>
        <taxon>Bacillales</taxon>
        <taxon>Bacillaceae</taxon>
        <taxon>Lederbergia</taxon>
    </lineage>
</organism>
<evidence type="ECO:0000313" key="2">
    <source>
        <dbReference type="Proteomes" id="UP000053881"/>
    </source>
</evidence>
<comment type="caution">
    <text evidence="1">The sequence shown here is derived from an EMBL/GenBank/DDBJ whole genome shotgun (WGS) entry which is preliminary data.</text>
</comment>
<evidence type="ECO:0000313" key="1">
    <source>
        <dbReference type="EMBL" id="KRG14217.1"/>
    </source>
</evidence>